<reference evidence="6" key="1">
    <citation type="submission" date="2022-06" db="EMBL/GenBank/DDBJ databases">
        <title>Genome public.</title>
        <authorList>
            <person name="Sun Q."/>
        </authorList>
    </citation>
    <scope>NUCLEOTIDE SEQUENCE</scope>
    <source>
        <strain evidence="6">CWNU-1</strain>
    </source>
</reference>
<keyword evidence="1" id="KW-0805">Transcription regulation</keyword>
<dbReference type="EMBL" id="JAMQAW010000078">
    <property type="protein sequence ID" value="MCM2393588.1"/>
    <property type="molecule type" value="Genomic_DNA"/>
</dbReference>
<evidence type="ECO:0000256" key="3">
    <source>
        <dbReference type="ARBA" id="ARBA00023163"/>
    </source>
</evidence>
<feature type="domain" description="HTH asnC-type" evidence="5">
    <location>
        <begin position="179"/>
        <end position="215"/>
    </location>
</feature>
<dbReference type="InterPro" id="IPR000485">
    <property type="entry name" value="AsnC-type_HTH_dom"/>
</dbReference>
<dbReference type="SUPFAM" id="SSF46785">
    <property type="entry name" value="Winged helix' DNA-binding domain"/>
    <property type="match status" value="1"/>
</dbReference>
<dbReference type="Gene3D" id="3.30.70.920">
    <property type="match status" value="1"/>
</dbReference>
<accession>A0ABT0UYE2</accession>
<evidence type="ECO:0000313" key="7">
    <source>
        <dbReference type="Proteomes" id="UP001431429"/>
    </source>
</evidence>
<dbReference type="InterPro" id="IPR019887">
    <property type="entry name" value="Tscrpt_reg_AsnC/Lrp_C"/>
</dbReference>
<dbReference type="RefSeq" id="WP_250923882.1">
    <property type="nucleotide sequence ID" value="NZ_JAMQAW010000078.1"/>
</dbReference>
<dbReference type="InterPro" id="IPR011008">
    <property type="entry name" value="Dimeric_a/b-barrel"/>
</dbReference>
<protein>
    <submittedName>
        <fullName evidence="6">AsnC family transcriptional regulator</fullName>
    </submittedName>
</protein>
<dbReference type="PANTHER" id="PTHR30154:SF34">
    <property type="entry name" value="TRANSCRIPTIONAL REGULATOR AZLB"/>
    <property type="match status" value="1"/>
</dbReference>
<sequence>MQESAADPDELDLALIHALQLDPRAPWSRVGTALGVDAVTAARRWSRLAEAGIAWVTAHPVGLLQTAAFIEVDCEAGEVLATAATLARWPHVVSIEHTSGAHDLLLTVATPGLNALSRYLRDGIGTVAGVRATRTQLVTRAYALGGDWRLGALDARQLEQMGSPVQISTGTVRPLPEVERRLLRLLCHDGRASLTELAVGLGCGLSTVRRRLRSMIADRALVLRCDVAQPLSGWPVCLTLSAQSPADQLVAIANGLATLPETRSCAITTGGSTNVVHSTWLRSLHDAHRLELLLAERYPALRITDRAVTLGHVKRTGRLLDDEGRSIGIVPMDVWTDPVEAARAAGLSRSGITGG</sequence>
<organism evidence="6 7">
    <name type="scientific">Streptomyces albipurpureus</name>
    <dbReference type="NCBI Taxonomy" id="2897419"/>
    <lineage>
        <taxon>Bacteria</taxon>
        <taxon>Bacillati</taxon>
        <taxon>Actinomycetota</taxon>
        <taxon>Actinomycetes</taxon>
        <taxon>Kitasatosporales</taxon>
        <taxon>Streptomycetaceae</taxon>
        <taxon>Streptomyces</taxon>
    </lineage>
</organism>
<dbReference type="SUPFAM" id="SSF54909">
    <property type="entry name" value="Dimeric alpha+beta barrel"/>
    <property type="match status" value="1"/>
</dbReference>
<dbReference type="Gene3D" id="1.10.10.10">
    <property type="entry name" value="Winged helix-like DNA-binding domain superfamily/Winged helix DNA-binding domain"/>
    <property type="match status" value="2"/>
</dbReference>
<evidence type="ECO:0000313" key="6">
    <source>
        <dbReference type="EMBL" id="MCM2393588.1"/>
    </source>
</evidence>
<evidence type="ECO:0000259" key="4">
    <source>
        <dbReference type="Pfam" id="PF01037"/>
    </source>
</evidence>
<dbReference type="InterPro" id="IPR036388">
    <property type="entry name" value="WH-like_DNA-bd_sf"/>
</dbReference>
<dbReference type="Proteomes" id="UP001431429">
    <property type="component" value="Unassembled WGS sequence"/>
</dbReference>
<keyword evidence="7" id="KW-1185">Reference proteome</keyword>
<evidence type="ECO:0000256" key="1">
    <source>
        <dbReference type="ARBA" id="ARBA00023015"/>
    </source>
</evidence>
<dbReference type="Pfam" id="PF01037">
    <property type="entry name" value="AsnC_trans_reg"/>
    <property type="match status" value="1"/>
</dbReference>
<comment type="caution">
    <text evidence="6">The sequence shown here is derived from an EMBL/GenBank/DDBJ whole genome shotgun (WGS) entry which is preliminary data.</text>
</comment>
<dbReference type="SMART" id="SM00344">
    <property type="entry name" value="HTH_ASNC"/>
    <property type="match status" value="2"/>
</dbReference>
<evidence type="ECO:0000256" key="2">
    <source>
        <dbReference type="ARBA" id="ARBA00023125"/>
    </source>
</evidence>
<dbReference type="InterPro" id="IPR019888">
    <property type="entry name" value="Tscrpt_reg_AsnC-like"/>
</dbReference>
<feature type="domain" description="Transcription regulator AsnC/Lrp ligand binding" evidence="4">
    <location>
        <begin position="70"/>
        <end position="140"/>
    </location>
</feature>
<dbReference type="Pfam" id="PF13404">
    <property type="entry name" value="HTH_AsnC-type"/>
    <property type="match status" value="2"/>
</dbReference>
<dbReference type="InterPro" id="IPR036390">
    <property type="entry name" value="WH_DNA-bd_sf"/>
</dbReference>
<gene>
    <name evidence="6" type="ORF">NBG84_35850</name>
</gene>
<proteinExistence type="predicted"/>
<evidence type="ECO:0000259" key="5">
    <source>
        <dbReference type="Pfam" id="PF13404"/>
    </source>
</evidence>
<keyword evidence="3" id="KW-0804">Transcription</keyword>
<dbReference type="PANTHER" id="PTHR30154">
    <property type="entry name" value="LEUCINE-RESPONSIVE REGULATORY PROTEIN"/>
    <property type="match status" value="1"/>
</dbReference>
<feature type="domain" description="HTH asnC-type" evidence="5">
    <location>
        <begin position="9"/>
        <end position="48"/>
    </location>
</feature>
<name>A0ABT0UYE2_9ACTN</name>
<keyword evidence="2" id="KW-0238">DNA-binding</keyword>